<evidence type="ECO:0000256" key="2">
    <source>
        <dbReference type="ARBA" id="ARBA00022525"/>
    </source>
</evidence>
<keyword evidence="7" id="KW-1185">Reference proteome</keyword>
<dbReference type="GO" id="GO:0005615">
    <property type="term" value="C:extracellular space"/>
    <property type="evidence" value="ECO:0007669"/>
    <property type="project" value="TreeGrafter"/>
</dbReference>
<organism evidence="6 7">
    <name type="scientific">Trichonephila clavata</name>
    <name type="common">Joro spider</name>
    <name type="synonym">Nephila clavata</name>
    <dbReference type="NCBI Taxonomy" id="2740835"/>
    <lineage>
        <taxon>Eukaryota</taxon>
        <taxon>Metazoa</taxon>
        <taxon>Ecdysozoa</taxon>
        <taxon>Arthropoda</taxon>
        <taxon>Chelicerata</taxon>
        <taxon>Arachnida</taxon>
        <taxon>Araneae</taxon>
        <taxon>Araneomorphae</taxon>
        <taxon>Entelegynae</taxon>
        <taxon>Araneoidea</taxon>
        <taxon>Nephilidae</taxon>
        <taxon>Trichonephila</taxon>
    </lineage>
</organism>
<keyword evidence="3" id="KW-0732">Signal</keyword>
<name>A0A8X6G891_TRICU</name>
<gene>
    <name evidence="6" type="primary">NCL1_12196</name>
    <name evidence="6" type="ORF">TNCT_234761</name>
</gene>
<evidence type="ECO:0000313" key="6">
    <source>
        <dbReference type="EMBL" id="GFQ98576.1"/>
    </source>
</evidence>
<reference evidence="6" key="1">
    <citation type="submission" date="2020-07" db="EMBL/GenBank/DDBJ databases">
        <title>Multicomponent nature underlies the extraordinary mechanical properties of spider dragline silk.</title>
        <authorList>
            <person name="Kono N."/>
            <person name="Nakamura H."/>
            <person name="Mori M."/>
            <person name="Yoshida Y."/>
            <person name="Ohtoshi R."/>
            <person name="Malay A.D."/>
            <person name="Moran D.A.P."/>
            <person name="Tomita M."/>
            <person name="Numata K."/>
            <person name="Arakawa K."/>
        </authorList>
    </citation>
    <scope>NUCLEOTIDE SEQUENCE</scope>
</reference>
<evidence type="ECO:0000256" key="1">
    <source>
        <dbReference type="ARBA" id="ARBA00004613"/>
    </source>
</evidence>
<dbReference type="SUPFAM" id="SSF48239">
    <property type="entry name" value="Terpenoid cyclases/Protein prenyltransferases"/>
    <property type="match status" value="1"/>
</dbReference>
<dbReference type="OrthoDB" id="6343110at2759"/>
<feature type="binding site" evidence="4">
    <location>
        <position position="140"/>
    </location>
    <ligand>
        <name>cyanocob(III)alamin</name>
        <dbReference type="ChEBI" id="CHEBI:17439"/>
    </ligand>
</feature>
<dbReference type="Pfam" id="PF01122">
    <property type="entry name" value="Cobalamin_bind"/>
    <property type="match status" value="1"/>
</dbReference>
<feature type="disulfide bond" evidence="5">
    <location>
        <begin position="115"/>
        <end position="151"/>
    </location>
</feature>
<dbReference type="InterPro" id="IPR051588">
    <property type="entry name" value="Cobalamin_Transport"/>
</dbReference>
<proteinExistence type="predicted"/>
<keyword evidence="2" id="KW-0964">Secreted</keyword>
<evidence type="ECO:0000256" key="3">
    <source>
        <dbReference type="ARBA" id="ARBA00022729"/>
    </source>
</evidence>
<evidence type="ECO:0000256" key="5">
    <source>
        <dbReference type="PIRSR" id="PIRSR602157-2"/>
    </source>
</evidence>
<accession>A0A8X6G891</accession>
<keyword evidence="5" id="KW-1015">Disulfide bond</keyword>
<protein>
    <submittedName>
        <fullName evidence="6">Uncharacterized protein</fullName>
    </submittedName>
</protein>
<feature type="binding site" evidence="4">
    <location>
        <position position="184"/>
    </location>
    <ligand>
        <name>cyanocob(III)alamin</name>
        <dbReference type="ChEBI" id="CHEBI:17439"/>
    </ligand>
</feature>
<keyword evidence="4" id="KW-0170">Cobalt</keyword>
<dbReference type="GO" id="GO:0015889">
    <property type="term" value="P:cobalamin transport"/>
    <property type="evidence" value="ECO:0007669"/>
    <property type="project" value="InterPro"/>
</dbReference>
<comment type="caution">
    <text evidence="6">The sequence shown here is derived from an EMBL/GenBank/DDBJ whole genome shotgun (WGS) entry which is preliminary data.</text>
</comment>
<sequence>MLGQQQADGSWGSFTPRAVVALTLVQDAVSIPKDEMTIMTKQLNILLSLELDNNLSTEKMALSRLALYVNALYATCQNPRNFHGLDLIRALRSRTDAIVANVSGFSLPIVYLCLCLAQETRYSDVHVLINMYRDHENKTDLRALELLGLACLTRIGKFSSSTEHLNSLMTDFMKHFRDFTPSSDVYTLALALQALNSVATSPEYVKSLVRMQSPNGSFGSLLGTYYALPALLSKNLLTLKDRRCNEDNSVDSTTKKQVTARMCTALVVFQTTYNESCIGHYI</sequence>
<dbReference type="PANTHER" id="PTHR10559:SF18">
    <property type="entry name" value="TRANSCOBALAMIN II"/>
    <property type="match status" value="1"/>
</dbReference>
<dbReference type="EMBL" id="BMAO01005040">
    <property type="protein sequence ID" value="GFQ98576.1"/>
    <property type="molecule type" value="Genomic_DNA"/>
</dbReference>
<comment type="subcellular location">
    <subcellularLocation>
        <location evidence="1">Secreted</location>
    </subcellularLocation>
</comment>
<evidence type="ECO:0000313" key="7">
    <source>
        <dbReference type="Proteomes" id="UP000887116"/>
    </source>
</evidence>
<dbReference type="AlphaFoldDB" id="A0A8X6G891"/>
<dbReference type="InterPro" id="IPR002157">
    <property type="entry name" value="Cbl-bd_prot"/>
</dbReference>
<dbReference type="Proteomes" id="UP000887116">
    <property type="component" value="Unassembled WGS sequence"/>
</dbReference>
<dbReference type="Gene3D" id="1.50.10.20">
    <property type="match status" value="1"/>
</dbReference>
<dbReference type="InterPro" id="IPR008930">
    <property type="entry name" value="Terpenoid_cyclase/PrenylTrfase"/>
</dbReference>
<dbReference type="GO" id="GO:0031419">
    <property type="term" value="F:cobalamin binding"/>
    <property type="evidence" value="ECO:0007669"/>
    <property type="project" value="InterPro"/>
</dbReference>
<dbReference type="PANTHER" id="PTHR10559">
    <property type="entry name" value="TRANSCOBALAMIN-1/GASTRIC INTRINSIC FACTOR"/>
    <property type="match status" value="1"/>
</dbReference>
<evidence type="ECO:0000256" key="4">
    <source>
        <dbReference type="PIRSR" id="PIRSR602157-1"/>
    </source>
</evidence>